<dbReference type="PANTHER" id="PTHR23292">
    <property type="entry name" value="LIPOPOLYSACCHARIDE-INDUCED TUMOR NECROSIS FACTOR-ALPHA FACTOR"/>
    <property type="match status" value="1"/>
</dbReference>
<comment type="similarity">
    <text evidence="2">Belongs to the CDIP1/LITAF family.</text>
</comment>
<keyword evidence="4" id="KW-0862">Zinc</keyword>
<evidence type="ECO:0000256" key="2">
    <source>
        <dbReference type="ARBA" id="ARBA00005975"/>
    </source>
</evidence>
<feature type="region of interest" description="Disordered" evidence="6">
    <location>
        <begin position="1"/>
        <end position="80"/>
    </location>
</feature>
<evidence type="ECO:0000256" key="7">
    <source>
        <dbReference type="SAM" id="Phobius"/>
    </source>
</evidence>
<comment type="subcellular location">
    <subcellularLocation>
        <location evidence="1">Membrane</location>
        <topology evidence="1">Peripheral membrane protein</topology>
    </subcellularLocation>
</comment>
<feature type="compositionally biased region" description="Basic and acidic residues" evidence="6">
    <location>
        <begin position="8"/>
        <end position="22"/>
    </location>
</feature>
<evidence type="ECO:0000256" key="6">
    <source>
        <dbReference type="SAM" id="MobiDB-lite"/>
    </source>
</evidence>
<dbReference type="GO" id="GO:0016020">
    <property type="term" value="C:membrane"/>
    <property type="evidence" value="ECO:0007669"/>
    <property type="project" value="UniProtKB-SubCell"/>
</dbReference>
<dbReference type="InterPro" id="IPR037519">
    <property type="entry name" value="LITAF_fam"/>
</dbReference>
<keyword evidence="7" id="KW-1133">Transmembrane helix</keyword>
<dbReference type="Pfam" id="PF10601">
    <property type="entry name" value="zf-LITAF-like"/>
    <property type="match status" value="1"/>
</dbReference>
<feature type="region of interest" description="Disordered" evidence="6">
    <location>
        <begin position="170"/>
        <end position="205"/>
    </location>
</feature>
<dbReference type="PROSITE" id="PS51837">
    <property type="entry name" value="LITAF"/>
    <property type="match status" value="1"/>
</dbReference>
<protein>
    <recommendedName>
        <fullName evidence="8">LITAF domain-containing protein</fullName>
    </recommendedName>
</protein>
<keyword evidence="5 7" id="KW-0472">Membrane</keyword>
<gene>
    <name evidence="9" type="ORF">JX265_007660</name>
</gene>
<evidence type="ECO:0000313" key="9">
    <source>
        <dbReference type="EMBL" id="KAI1867084.1"/>
    </source>
</evidence>
<organism evidence="9 10">
    <name type="scientific">Neoarthrinium moseri</name>
    <dbReference type="NCBI Taxonomy" id="1658444"/>
    <lineage>
        <taxon>Eukaryota</taxon>
        <taxon>Fungi</taxon>
        <taxon>Dikarya</taxon>
        <taxon>Ascomycota</taxon>
        <taxon>Pezizomycotina</taxon>
        <taxon>Sordariomycetes</taxon>
        <taxon>Xylariomycetidae</taxon>
        <taxon>Amphisphaeriales</taxon>
        <taxon>Apiosporaceae</taxon>
        <taxon>Neoarthrinium</taxon>
    </lineage>
</organism>
<dbReference type="Proteomes" id="UP000829685">
    <property type="component" value="Unassembled WGS sequence"/>
</dbReference>
<evidence type="ECO:0000259" key="8">
    <source>
        <dbReference type="PROSITE" id="PS51837"/>
    </source>
</evidence>
<evidence type="ECO:0000256" key="3">
    <source>
        <dbReference type="ARBA" id="ARBA00022723"/>
    </source>
</evidence>
<feature type="transmembrane region" description="Helical" evidence="7">
    <location>
        <begin position="120"/>
        <end position="144"/>
    </location>
</feature>
<evidence type="ECO:0000256" key="1">
    <source>
        <dbReference type="ARBA" id="ARBA00004170"/>
    </source>
</evidence>
<feature type="domain" description="LITAF" evidence="8">
    <location>
        <begin position="78"/>
        <end position="162"/>
    </location>
</feature>
<dbReference type="PANTHER" id="PTHR23292:SF6">
    <property type="entry name" value="FI16602P1-RELATED"/>
    <property type="match status" value="1"/>
</dbReference>
<keyword evidence="3" id="KW-0479">Metal-binding</keyword>
<dbReference type="InterPro" id="IPR006629">
    <property type="entry name" value="LITAF"/>
</dbReference>
<feature type="compositionally biased region" description="Low complexity" evidence="6">
    <location>
        <begin position="186"/>
        <end position="205"/>
    </location>
</feature>
<dbReference type="AlphaFoldDB" id="A0A9P9WJW6"/>
<dbReference type="EMBL" id="JAFIMR010000019">
    <property type="protein sequence ID" value="KAI1867084.1"/>
    <property type="molecule type" value="Genomic_DNA"/>
</dbReference>
<accession>A0A9P9WJW6</accession>
<evidence type="ECO:0000313" key="10">
    <source>
        <dbReference type="Proteomes" id="UP000829685"/>
    </source>
</evidence>
<keyword evidence="10" id="KW-1185">Reference proteome</keyword>
<name>A0A9P9WJW6_9PEZI</name>
<dbReference type="SMART" id="SM00714">
    <property type="entry name" value="LITAF"/>
    <property type="match status" value="1"/>
</dbReference>
<feature type="compositionally biased region" description="Polar residues" evidence="6">
    <location>
        <begin position="44"/>
        <end position="80"/>
    </location>
</feature>
<evidence type="ECO:0000256" key="5">
    <source>
        <dbReference type="ARBA" id="ARBA00023136"/>
    </source>
</evidence>
<keyword evidence="7" id="KW-0812">Transmembrane</keyword>
<evidence type="ECO:0000256" key="4">
    <source>
        <dbReference type="ARBA" id="ARBA00022833"/>
    </source>
</evidence>
<proteinExistence type="inferred from homology"/>
<comment type="caution">
    <text evidence="9">The sequence shown here is derived from an EMBL/GenBank/DDBJ whole genome shotgun (WGS) entry which is preliminary data.</text>
</comment>
<sequence length="205" mass="22503">MNTTTTDTKPEAAHEMPAHHPSDPQVALSPSPQPTYHNDGPHISQPQSPYQNDAQHVAQPQPTYQGNGQHDQNKAAPQQTHMVHPTPLAQLGAMPALIDCPFCSHRGPTRVDEHSSSTTILAGIGIGCLCICLACLPCMLHWFYDVDHYCTHCNQRVCFVPNGGIPQPVHPQQGAPQHYVMGPQPQYGAQTKTQEQQQQAPRQYS</sequence>
<reference evidence="9" key="1">
    <citation type="submission" date="2021-03" db="EMBL/GenBank/DDBJ databases">
        <title>Revisited historic fungal species revealed as producer of novel bioactive compounds through whole genome sequencing and comparative genomics.</title>
        <authorList>
            <person name="Vignolle G.A."/>
            <person name="Hochenegger N."/>
            <person name="Mach R.L."/>
            <person name="Mach-Aigner A.R."/>
            <person name="Javad Rahimi M."/>
            <person name="Salim K.A."/>
            <person name="Chan C.M."/>
            <person name="Lim L.B.L."/>
            <person name="Cai F."/>
            <person name="Druzhinina I.S."/>
            <person name="U'Ren J.M."/>
            <person name="Derntl C."/>
        </authorList>
    </citation>
    <scope>NUCLEOTIDE SEQUENCE</scope>
    <source>
        <strain evidence="9">TUCIM 5799</strain>
    </source>
</reference>
<dbReference type="GO" id="GO:0008270">
    <property type="term" value="F:zinc ion binding"/>
    <property type="evidence" value="ECO:0007669"/>
    <property type="project" value="TreeGrafter"/>
</dbReference>